<comment type="caution">
    <text evidence="1">The sequence shown here is derived from an EMBL/GenBank/DDBJ whole genome shotgun (WGS) entry which is preliminary data.</text>
</comment>
<name>A0ABS8SBG2_DATST</name>
<evidence type="ECO:0000313" key="1">
    <source>
        <dbReference type="EMBL" id="MCD7456163.1"/>
    </source>
</evidence>
<accession>A0ABS8SBG2</accession>
<protein>
    <submittedName>
        <fullName evidence="1">Uncharacterized protein</fullName>
    </submittedName>
</protein>
<dbReference type="EMBL" id="JACEIK010000387">
    <property type="protein sequence ID" value="MCD7456163.1"/>
    <property type="molecule type" value="Genomic_DNA"/>
</dbReference>
<dbReference type="Proteomes" id="UP000823775">
    <property type="component" value="Unassembled WGS sequence"/>
</dbReference>
<proteinExistence type="predicted"/>
<gene>
    <name evidence="1" type="ORF">HAX54_030778</name>
</gene>
<sequence length="100" mass="11256">MAIKIVETHLAVPGEYNCNLRYLLVEPILDCWRQLMISDINEVKLRLSDSFGVFVSTEVAANMVFSGGYLWQHKSPRNVPFSGDKFGASVATEVETKDNF</sequence>
<evidence type="ECO:0000313" key="2">
    <source>
        <dbReference type="Proteomes" id="UP000823775"/>
    </source>
</evidence>
<organism evidence="1 2">
    <name type="scientific">Datura stramonium</name>
    <name type="common">Jimsonweed</name>
    <name type="synonym">Common thornapple</name>
    <dbReference type="NCBI Taxonomy" id="4076"/>
    <lineage>
        <taxon>Eukaryota</taxon>
        <taxon>Viridiplantae</taxon>
        <taxon>Streptophyta</taxon>
        <taxon>Embryophyta</taxon>
        <taxon>Tracheophyta</taxon>
        <taxon>Spermatophyta</taxon>
        <taxon>Magnoliopsida</taxon>
        <taxon>eudicotyledons</taxon>
        <taxon>Gunneridae</taxon>
        <taxon>Pentapetalae</taxon>
        <taxon>asterids</taxon>
        <taxon>lamiids</taxon>
        <taxon>Solanales</taxon>
        <taxon>Solanaceae</taxon>
        <taxon>Solanoideae</taxon>
        <taxon>Datureae</taxon>
        <taxon>Datura</taxon>
    </lineage>
</organism>
<keyword evidence="2" id="KW-1185">Reference proteome</keyword>
<reference evidence="1 2" key="1">
    <citation type="journal article" date="2021" name="BMC Genomics">
        <title>Datura genome reveals duplications of psychoactive alkaloid biosynthetic genes and high mutation rate following tissue culture.</title>
        <authorList>
            <person name="Rajewski A."/>
            <person name="Carter-House D."/>
            <person name="Stajich J."/>
            <person name="Litt A."/>
        </authorList>
    </citation>
    <scope>NUCLEOTIDE SEQUENCE [LARGE SCALE GENOMIC DNA]</scope>
    <source>
        <strain evidence="1">AR-01</strain>
    </source>
</reference>